<reference evidence="2 3" key="1">
    <citation type="submission" date="2016-06" db="EMBL/GenBank/DDBJ databases">
        <authorList>
            <person name="Kjaerup R.B."/>
            <person name="Dalgaard T.S."/>
            <person name="Juul-Madsen H.R."/>
        </authorList>
    </citation>
    <scope>NUCLEOTIDE SEQUENCE [LARGE SCALE GENOMIC DNA]</scope>
    <source>
        <strain evidence="2 3">CECT 8886</strain>
    </source>
</reference>
<proteinExistence type="predicted"/>
<dbReference type="Pfam" id="PF13416">
    <property type="entry name" value="SBP_bac_8"/>
    <property type="match status" value="1"/>
</dbReference>
<dbReference type="STRING" id="1792290.MSP8886_03539"/>
<dbReference type="Proteomes" id="UP000092544">
    <property type="component" value="Unassembled WGS sequence"/>
</dbReference>
<name>A0A1A8TP68_9GAMM</name>
<dbReference type="PANTHER" id="PTHR42779">
    <property type="entry name" value="PROTEIN YNJB"/>
    <property type="match status" value="1"/>
</dbReference>
<evidence type="ECO:0000313" key="2">
    <source>
        <dbReference type="EMBL" id="SBS35986.1"/>
    </source>
</evidence>
<protein>
    <recommendedName>
        <fullName evidence="4">Bacterial extracellular solute-binding protein</fullName>
    </recommendedName>
</protein>
<feature type="signal peptide" evidence="1">
    <location>
        <begin position="1"/>
        <end position="37"/>
    </location>
</feature>
<dbReference type="SUPFAM" id="SSF53850">
    <property type="entry name" value="Periplasmic binding protein-like II"/>
    <property type="match status" value="1"/>
</dbReference>
<dbReference type="InterPro" id="IPR006059">
    <property type="entry name" value="SBP"/>
</dbReference>
<organism evidence="2 3">
    <name type="scientific">Marinomonas spartinae</name>
    <dbReference type="NCBI Taxonomy" id="1792290"/>
    <lineage>
        <taxon>Bacteria</taxon>
        <taxon>Pseudomonadati</taxon>
        <taxon>Pseudomonadota</taxon>
        <taxon>Gammaproteobacteria</taxon>
        <taxon>Oceanospirillales</taxon>
        <taxon>Oceanospirillaceae</taxon>
        <taxon>Marinomonas</taxon>
    </lineage>
</organism>
<evidence type="ECO:0000313" key="3">
    <source>
        <dbReference type="Proteomes" id="UP000092544"/>
    </source>
</evidence>
<dbReference type="EMBL" id="FLOB01000011">
    <property type="protein sequence ID" value="SBS35986.1"/>
    <property type="molecule type" value="Genomic_DNA"/>
</dbReference>
<dbReference type="Gene3D" id="3.40.190.10">
    <property type="entry name" value="Periplasmic binding protein-like II"/>
    <property type="match status" value="2"/>
</dbReference>
<keyword evidence="1" id="KW-0732">Signal</keyword>
<feature type="chain" id="PRO_5008379186" description="Bacterial extracellular solute-binding protein" evidence="1">
    <location>
        <begin position="38"/>
        <end position="386"/>
    </location>
</feature>
<evidence type="ECO:0000256" key="1">
    <source>
        <dbReference type="SAM" id="SignalP"/>
    </source>
</evidence>
<sequence>MMLYQLLYSLTQEGFIMKSLLLSLTVATLTFATTAQASDDLSNMTWPQIVAQAKKEGTVVWYNWFYQDRFRGEVKDFENHYGIKVIIPDGSHDANMNKFLAQSSRPTGDIDVLSLGGSDLAKFKPEKMLIGPLSNLLPQSNTLKYKMEGVDSKGYAVSYWGNQTGIAYNPSLISQKDLPQTLSDFSAYFAKHPGMFGFNYEKGGSGPAFFQSTVRNVVPDIDYQTAQPTATTMAKLTPAWKWFNQRRGQYIITASNSDSMTRLNGGEFAMVASWEDLTASLQKEGDISKAIKFYIPKMTMPGGGNVVMIPKNAPHPAAALLFIHWLTSAKTQVTFNKDFGSVPQNTGSNSHYALVNKAERKNSSLWPDKPLSDAINKAFINHVIFH</sequence>
<evidence type="ECO:0008006" key="4">
    <source>
        <dbReference type="Google" id="ProtNLM"/>
    </source>
</evidence>
<keyword evidence="3" id="KW-1185">Reference proteome</keyword>
<dbReference type="PANTHER" id="PTHR42779:SF1">
    <property type="entry name" value="PROTEIN YNJB"/>
    <property type="match status" value="1"/>
</dbReference>
<dbReference type="AlphaFoldDB" id="A0A1A8TP68"/>
<gene>
    <name evidence="2" type="ORF">MSP8886_03539</name>
</gene>
<accession>A0A1A8TP68</accession>